<dbReference type="Pfam" id="PF01370">
    <property type="entry name" value="Epimerase"/>
    <property type="match status" value="1"/>
</dbReference>
<dbReference type="KEGG" id="rga:RGR602_PC00552"/>
<dbReference type="Gene3D" id="3.40.50.720">
    <property type="entry name" value="NAD(P)-binding Rossmann-like Domain"/>
    <property type="match status" value="1"/>
</dbReference>
<evidence type="ECO:0000313" key="2">
    <source>
        <dbReference type="EMBL" id="AJD44592.1"/>
    </source>
</evidence>
<dbReference type="Proteomes" id="UP000031368">
    <property type="component" value="Plasmid pRgalR602c"/>
</dbReference>
<reference evidence="2 3" key="1">
    <citation type="submission" date="2013-11" db="EMBL/GenBank/DDBJ databases">
        <title>Complete genome sequence of Rhizobium gallicum bv. gallicum R602.</title>
        <authorList>
            <person name="Bustos P."/>
            <person name="Santamaria R.I."/>
            <person name="Lozano L."/>
            <person name="Acosta J.L."/>
            <person name="Ormeno-Orrillo E."/>
            <person name="Rogel M.A."/>
            <person name="Romero D."/>
            <person name="Cevallos M.A."/>
            <person name="Martinez-Romero E."/>
            <person name="Gonzalez V."/>
        </authorList>
    </citation>
    <scope>NUCLEOTIDE SEQUENCE [LARGE SCALE GENOMIC DNA]</scope>
    <source>
        <strain evidence="2 3">R602</strain>
        <plasmid evidence="2 3">pRgalR602c</plasmid>
    </source>
</reference>
<name>A0A0B4XDK3_9HYPH</name>
<protein>
    <submittedName>
        <fullName evidence="2">NAD(P)-binding domain-containing protein</fullName>
    </submittedName>
</protein>
<feature type="domain" description="NAD-dependent epimerase/dehydratase" evidence="1">
    <location>
        <begin position="5"/>
        <end position="72"/>
    </location>
</feature>
<dbReference type="InterPro" id="IPR036291">
    <property type="entry name" value="NAD(P)-bd_dom_sf"/>
</dbReference>
<gene>
    <name evidence="2" type="ORF">RGR602_PC00552</name>
</gene>
<keyword evidence="2" id="KW-0614">Plasmid</keyword>
<dbReference type="AlphaFoldDB" id="A0A0B4XDK3"/>
<geneLocation type="plasmid" evidence="2 3">
    <name>pRgalR602c</name>
</geneLocation>
<sequence>MQKNALVIGGTRFFGRLLVRRLLEAGLNVTVATRGITSDDFGTTVSRVTVDRRDEDAMDRAFAGRGDYDVIFDQMCYSPLDARISESVFAGRVGRYIMASTIEVYAQLLWAKKAPFDENLIDLGNERANPDFPWRDETYSESLYGQAKRAAEVWFHQSGILPVVSVRIGHILSGPDDFTGRLRSYVDRVASGRPLFYSINNGKSSFFNPAGIADFLYWAGQHTFTGAINACANGTLTALEIHQAVASVMGREAKAEAMTGISRAAVLSPYDFPADYAMSSARAISLGYEAPDVSQWLPGVIAAHLERGR</sequence>
<dbReference type="RefSeq" id="WP_040114923.1">
    <property type="nucleotide sequence ID" value="NZ_CP006880.1"/>
</dbReference>
<organism evidence="2 3">
    <name type="scientific">Rhizobium gallicum bv. gallicum R602sp</name>
    <dbReference type="NCBI Taxonomy" id="1041138"/>
    <lineage>
        <taxon>Bacteria</taxon>
        <taxon>Pseudomonadati</taxon>
        <taxon>Pseudomonadota</taxon>
        <taxon>Alphaproteobacteria</taxon>
        <taxon>Hyphomicrobiales</taxon>
        <taxon>Rhizobiaceae</taxon>
        <taxon>Rhizobium/Agrobacterium group</taxon>
        <taxon>Rhizobium</taxon>
    </lineage>
</organism>
<dbReference type="HOGENOM" id="CLU_061176_1_0_5"/>
<accession>A0A0B4XDK3</accession>
<keyword evidence="3" id="KW-1185">Reference proteome</keyword>
<dbReference type="InterPro" id="IPR001509">
    <property type="entry name" value="Epimerase_deHydtase"/>
</dbReference>
<evidence type="ECO:0000313" key="3">
    <source>
        <dbReference type="Proteomes" id="UP000031368"/>
    </source>
</evidence>
<proteinExistence type="predicted"/>
<dbReference type="EMBL" id="CP006880">
    <property type="protein sequence ID" value="AJD44592.1"/>
    <property type="molecule type" value="Genomic_DNA"/>
</dbReference>
<evidence type="ECO:0000259" key="1">
    <source>
        <dbReference type="Pfam" id="PF01370"/>
    </source>
</evidence>
<dbReference type="SUPFAM" id="SSF51735">
    <property type="entry name" value="NAD(P)-binding Rossmann-fold domains"/>
    <property type="match status" value="1"/>
</dbReference>